<dbReference type="PANTHER" id="PTHR21974">
    <property type="entry name" value="RE15880P"/>
    <property type="match status" value="1"/>
</dbReference>
<sequence>NREHKDFAKLQNSAGRRLWVKIKHGGKKDAVEKKLEKEEREFLEALEQEQAAEEVRAAMQTEKDSLASKNPELQQKAGRHKQLKTKLELLYRSLFEGFTPDYPYEDEAEERVRQAEDANTNFQTIVNRESQVMTLLTSAKTCLNNTTDLLHTAQGWNYNNMFGGGLFADMFENNALIDAKAYAW</sequence>
<name>M5GAN9_DACPD</name>
<protein>
    <submittedName>
        <fullName evidence="2">Uncharacterized protein</fullName>
    </submittedName>
</protein>
<evidence type="ECO:0000256" key="1">
    <source>
        <dbReference type="SAM" id="MobiDB-lite"/>
    </source>
</evidence>
<gene>
    <name evidence="2" type="ORF">DACRYDRAFT_102889</name>
</gene>
<dbReference type="HOGENOM" id="CLU_1471572_0_0_1"/>
<feature type="non-terminal residue" evidence="2">
    <location>
        <position position="1"/>
    </location>
</feature>
<evidence type="ECO:0000313" key="3">
    <source>
        <dbReference type="Proteomes" id="UP000030653"/>
    </source>
</evidence>
<proteinExistence type="predicted"/>
<reference evidence="2 3" key="1">
    <citation type="journal article" date="2012" name="Science">
        <title>The Paleozoic origin of enzymatic lignin decomposition reconstructed from 31 fungal genomes.</title>
        <authorList>
            <person name="Floudas D."/>
            <person name="Binder M."/>
            <person name="Riley R."/>
            <person name="Barry K."/>
            <person name="Blanchette R.A."/>
            <person name="Henrissat B."/>
            <person name="Martinez A.T."/>
            <person name="Otillar R."/>
            <person name="Spatafora J.W."/>
            <person name="Yadav J.S."/>
            <person name="Aerts A."/>
            <person name="Benoit I."/>
            <person name="Boyd A."/>
            <person name="Carlson A."/>
            <person name="Copeland A."/>
            <person name="Coutinho P.M."/>
            <person name="de Vries R.P."/>
            <person name="Ferreira P."/>
            <person name="Findley K."/>
            <person name="Foster B."/>
            <person name="Gaskell J."/>
            <person name="Glotzer D."/>
            <person name="Gorecki P."/>
            <person name="Heitman J."/>
            <person name="Hesse C."/>
            <person name="Hori C."/>
            <person name="Igarashi K."/>
            <person name="Jurgens J.A."/>
            <person name="Kallen N."/>
            <person name="Kersten P."/>
            <person name="Kohler A."/>
            <person name="Kuees U."/>
            <person name="Kumar T.K.A."/>
            <person name="Kuo A."/>
            <person name="LaButti K."/>
            <person name="Larrondo L.F."/>
            <person name="Lindquist E."/>
            <person name="Ling A."/>
            <person name="Lombard V."/>
            <person name="Lucas S."/>
            <person name="Lundell T."/>
            <person name="Martin R."/>
            <person name="McLaughlin D.J."/>
            <person name="Morgenstern I."/>
            <person name="Morin E."/>
            <person name="Murat C."/>
            <person name="Nagy L.G."/>
            <person name="Nolan M."/>
            <person name="Ohm R.A."/>
            <person name="Patyshakuliyeva A."/>
            <person name="Rokas A."/>
            <person name="Ruiz-Duenas F.J."/>
            <person name="Sabat G."/>
            <person name="Salamov A."/>
            <person name="Samejima M."/>
            <person name="Schmutz J."/>
            <person name="Slot J.C."/>
            <person name="St John F."/>
            <person name="Stenlid J."/>
            <person name="Sun H."/>
            <person name="Sun S."/>
            <person name="Syed K."/>
            <person name="Tsang A."/>
            <person name="Wiebenga A."/>
            <person name="Young D."/>
            <person name="Pisabarro A."/>
            <person name="Eastwood D.C."/>
            <person name="Martin F."/>
            <person name="Cullen D."/>
            <person name="Grigoriev I.V."/>
            <person name="Hibbett D.S."/>
        </authorList>
    </citation>
    <scope>NUCLEOTIDE SEQUENCE [LARGE SCALE GENOMIC DNA]</scope>
    <source>
        <strain evidence="2 3">DJM-731 SS1</strain>
    </source>
</reference>
<feature type="region of interest" description="Disordered" evidence="1">
    <location>
        <begin position="53"/>
        <end position="79"/>
    </location>
</feature>
<dbReference type="OMA" id="HDEAQCD"/>
<dbReference type="STRING" id="1858805.M5GAN9"/>
<organism evidence="2 3">
    <name type="scientific">Dacryopinax primogenitus (strain DJM 731)</name>
    <name type="common">Brown rot fungus</name>
    <dbReference type="NCBI Taxonomy" id="1858805"/>
    <lineage>
        <taxon>Eukaryota</taxon>
        <taxon>Fungi</taxon>
        <taxon>Dikarya</taxon>
        <taxon>Basidiomycota</taxon>
        <taxon>Agaricomycotina</taxon>
        <taxon>Dacrymycetes</taxon>
        <taxon>Dacrymycetales</taxon>
        <taxon>Dacrymycetaceae</taxon>
        <taxon>Dacryopinax</taxon>
    </lineage>
</organism>
<feature type="compositionally biased region" description="Basic and acidic residues" evidence="1">
    <location>
        <begin position="53"/>
        <end position="66"/>
    </location>
</feature>
<evidence type="ECO:0000313" key="2">
    <source>
        <dbReference type="EMBL" id="EJU05934.1"/>
    </source>
</evidence>
<dbReference type="PANTHER" id="PTHR21974:SF2">
    <property type="entry name" value="RE15880P"/>
    <property type="match status" value="1"/>
</dbReference>
<accession>M5GAN9</accession>
<dbReference type="AlphaFoldDB" id="M5GAN9"/>
<dbReference type="GeneID" id="63682743"/>
<dbReference type="RefSeq" id="XP_040632828.1">
    <property type="nucleotide sequence ID" value="XM_040767681.1"/>
</dbReference>
<keyword evidence="3" id="KW-1185">Reference proteome</keyword>
<dbReference type="Proteomes" id="UP000030653">
    <property type="component" value="Unassembled WGS sequence"/>
</dbReference>
<dbReference type="OrthoDB" id="2562743at2759"/>
<dbReference type="EMBL" id="JH795855">
    <property type="protein sequence ID" value="EJU05934.1"/>
    <property type="molecule type" value="Genomic_DNA"/>
</dbReference>